<organism evidence="3">
    <name type="scientific">Echinostoma caproni</name>
    <dbReference type="NCBI Taxonomy" id="27848"/>
    <lineage>
        <taxon>Eukaryota</taxon>
        <taxon>Metazoa</taxon>
        <taxon>Spiralia</taxon>
        <taxon>Lophotrochozoa</taxon>
        <taxon>Platyhelminthes</taxon>
        <taxon>Trematoda</taxon>
        <taxon>Digenea</taxon>
        <taxon>Plagiorchiida</taxon>
        <taxon>Echinostomata</taxon>
        <taxon>Echinostomatoidea</taxon>
        <taxon>Echinostomatidae</taxon>
        <taxon>Echinostoma</taxon>
    </lineage>
</organism>
<dbReference type="AlphaFoldDB" id="A0A183A5F7"/>
<name>A0A183A5F7_9TREM</name>
<accession>A0A183A5F7</accession>
<reference evidence="1 2" key="2">
    <citation type="submission" date="2018-11" db="EMBL/GenBank/DDBJ databases">
        <authorList>
            <consortium name="Pathogen Informatics"/>
        </authorList>
    </citation>
    <scope>NUCLEOTIDE SEQUENCE [LARGE SCALE GENOMIC DNA]</scope>
    <source>
        <strain evidence="1 2">Egypt</strain>
    </source>
</reference>
<dbReference type="EMBL" id="UZAN01039463">
    <property type="protein sequence ID" value="VDP65712.1"/>
    <property type="molecule type" value="Genomic_DNA"/>
</dbReference>
<reference evidence="3" key="1">
    <citation type="submission" date="2016-06" db="UniProtKB">
        <authorList>
            <consortium name="WormBaseParasite"/>
        </authorList>
    </citation>
    <scope>IDENTIFICATION</scope>
</reference>
<dbReference type="Proteomes" id="UP000272942">
    <property type="component" value="Unassembled WGS sequence"/>
</dbReference>
<dbReference type="OrthoDB" id="6144369at2759"/>
<evidence type="ECO:0000313" key="1">
    <source>
        <dbReference type="EMBL" id="VDP65712.1"/>
    </source>
</evidence>
<proteinExistence type="predicted"/>
<sequence>MLSKARQAFAAELLMEYLEKHEILFPTQHEFQHKRTCTTNLPVARDEWTKSDDAGDPLGIVYLDFSKGFV</sequence>
<keyword evidence="2" id="KW-1185">Reference proteome</keyword>
<evidence type="ECO:0000313" key="2">
    <source>
        <dbReference type="Proteomes" id="UP000272942"/>
    </source>
</evidence>
<gene>
    <name evidence="1" type="ORF">ECPE_LOCUS2192</name>
</gene>
<protein>
    <submittedName>
        <fullName evidence="3">Reverse transcriptase domain-containing protein</fullName>
    </submittedName>
</protein>
<dbReference type="WBParaSite" id="ECPE_0000219201-mRNA-1">
    <property type="protein sequence ID" value="ECPE_0000219201-mRNA-1"/>
    <property type="gene ID" value="ECPE_0000219201"/>
</dbReference>
<evidence type="ECO:0000313" key="3">
    <source>
        <dbReference type="WBParaSite" id="ECPE_0000219201-mRNA-1"/>
    </source>
</evidence>